<keyword evidence="5 19" id="KW-0812">Transmembrane</keyword>
<evidence type="ECO:0000313" key="21">
    <source>
        <dbReference type="Proteomes" id="UP000008068"/>
    </source>
</evidence>
<evidence type="ECO:0000256" key="18">
    <source>
        <dbReference type="ARBA" id="ARBA00082489"/>
    </source>
</evidence>
<evidence type="ECO:0000256" key="17">
    <source>
        <dbReference type="ARBA" id="ARBA00078653"/>
    </source>
</evidence>
<feature type="transmembrane region" description="Helical" evidence="19">
    <location>
        <begin position="128"/>
        <end position="146"/>
    </location>
</feature>
<protein>
    <recommendedName>
        <fullName evidence="16">Serpentine receptor class r-10</fullName>
    </recommendedName>
    <alternativeName>
        <fullName evidence="17">Odorant response abnormal protein 10</fullName>
    </alternativeName>
    <alternativeName>
        <fullName evidence="18">Olfactory receptor 10</fullName>
    </alternativeName>
</protein>
<feature type="transmembrane region" description="Helical" evidence="19">
    <location>
        <begin position="200"/>
        <end position="221"/>
    </location>
</feature>
<evidence type="ECO:0000256" key="3">
    <source>
        <dbReference type="ARBA" id="ARBA00022500"/>
    </source>
</evidence>
<evidence type="ECO:0000256" key="12">
    <source>
        <dbReference type="ARBA" id="ARBA00023273"/>
    </source>
</evidence>
<evidence type="ECO:0000256" key="8">
    <source>
        <dbReference type="ARBA" id="ARBA00023069"/>
    </source>
</evidence>
<evidence type="ECO:0000256" key="19">
    <source>
        <dbReference type="SAM" id="Phobius"/>
    </source>
</evidence>
<keyword evidence="11" id="KW-0325">Glycoprotein</keyword>
<evidence type="ECO:0000256" key="9">
    <source>
        <dbReference type="ARBA" id="ARBA00023136"/>
    </source>
</evidence>
<dbReference type="GO" id="GO:0060170">
    <property type="term" value="C:ciliary membrane"/>
    <property type="evidence" value="ECO:0007669"/>
    <property type="project" value="UniProtKB-SubCell"/>
</dbReference>
<dbReference type="Proteomes" id="UP000008068">
    <property type="component" value="Unassembled WGS sequence"/>
</dbReference>
<organism evidence="21">
    <name type="scientific">Caenorhabditis brenneri</name>
    <name type="common">Nematode worm</name>
    <dbReference type="NCBI Taxonomy" id="135651"/>
    <lineage>
        <taxon>Eukaryota</taxon>
        <taxon>Metazoa</taxon>
        <taxon>Ecdysozoa</taxon>
        <taxon>Nematoda</taxon>
        <taxon>Chromadorea</taxon>
        <taxon>Rhabditida</taxon>
        <taxon>Rhabditina</taxon>
        <taxon>Rhabditomorpha</taxon>
        <taxon>Rhabditoidea</taxon>
        <taxon>Rhabditidae</taxon>
        <taxon>Peloderinae</taxon>
        <taxon>Caenorhabditis</taxon>
    </lineage>
</organism>
<evidence type="ECO:0000256" key="7">
    <source>
        <dbReference type="ARBA" id="ARBA00022989"/>
    </source>
</evidence>
<dbReference type="GO" id="GO:0038022">
    <property type="term" value="F:G protein-coupled olfactory receptor activity"/>
    <property type="evidence" value="ECO:0007669"/>
    <property type="project" value="TreeGrafter"/>
</dbReference>
<evidence type="ECO:0000256" key="1">
    <source>
        <dbReference type="ARBA" id="ARBA00004272"/>
    </source>
</evidence>
<keyword evidence="3" id="KW-0145">Chemotaxis</keyword>
<dbReference type="AlphaFoldDB" id="G0MUK5"/>
<comment type="subcellular location">
    <subcellularLocation>
        <location evidence="1">Cell projection</location>
        <location evidence="1">Cilium membrane</location>
        <topology evidence="1">Multi-pass membrane protein</topology>
    </subcellularLocation>
</comment>
<dbReference type="InParanoid" id="G0MUK5"/>
<dbReference type="PANTHER" id="PTHR22943">
    <property type="entry name" value="7-TRANSMEMBRANE DOMAIN RECEPTOR C.ELEGANS"/>
    <property type="match status" value="1"/>
</dbReference>
<feature type="transmembrane region" description="Helical" evidence="19">
    <location>
        <begin position="41"/>
        <end position="64"/>
    </location>
</feature>
<evidence type="ECO:0000256" key="6">
    <source>
        <dbReference type="ARBA" id="ARBA00022725"/>
    </source>
</evidence>
<accession>G0MUK5</accession>
<dbReference type="FunCoup" id="G0MUK5">
    <property type="interactions" value="2"/>
</dbReference>
<keyword evidence="7 19" id="KW-1133">Transmembrane helix</keyword>
<keyword evidence="10" id="KW-0675">Receptor</keyword>
<evidence type="ECO:0000256" key="15">
    <source>
        <dbReference type="ARBA" id="ARBA00064300"/>
    </source>
</evidence>
<evidence type="ECO:0000313" key="20">
    <source>
        <dbReference type="EMBL" id="EGT44118.1"/>
    </source>
</evidence>
<dbReference type="PANTHER" id="PTHR22943:SF245">
    <property type="entry name" value="SEVEN TM RECEPTOR"/>
    <property type="match status" value="1"/>
</dbReference>
<dbReference type="HOGENOM" id="CLU_036335_2_0_1"/>
<evidence type="ECO:0000256" key="5">
    <source>
        <dbReference type="ARBA" id="ARBA00022692"/>
    </source>
</evidence>
<keyword evidence="6" id="KW-0552">Olfaction</keyword>
<sequence>MQSVHTVYQRISACLAVFNNILLIILIIYKSHRKVGKYKFLMIYISTFEIFYALVDAFGAPTIFTKDSIFLVVTYSDQVFLPDYFLKSFVELYCVFYGISMAIFAIHFIYRYLIVSENKFATKYESQVIFGLLTFPLLFGMFWLWLVRTFISPFPEADEYFMKNHLDENGINITNVKYAGVYFWPAGKDGENNLHWRSSIGIMIMTVAIVISFALILVFGFKCYCKTKQMIQSAPESTSFTKLQSQLFYALVFQTAIPVILMHIPASIAFSASFFNVSNEYLGDWCSITICLYPTLDPLPNFFMIKNYREAILNAFRTFLRKIIQCKGAKVGVQTATESEMISTSHSAAPTN</sequence>
<proteinExistence type="inferred from homology"/>
<keyword evidence="8" id="KW-0969">Cilium</keyword>
<comment type="subunit">
    <text evidence="15">Interacts with odr-4.</text>
</comment>
<feature type="transmembrane region" description="Helical" evidence="19">
    <location>
        <begin position="84"/>
        <end position="108"/>
    </location>
</feature>
<keyword evidence="4" id="KW-0716">Sensory transduction</keyword>
<comment type="similarity">
    <text evidence="14">Belongs to the nematode receptor-like protein str family.</text>
</comment>
<evidence type="ECO:0000256" key="11">
    <source>
        <dbReference type="ARBA" id="ARBA00023180"/>
    </source>
</evidence>
<dbReference type="OMA" id="ITICLYP"/>
<evidence type="ECO:0000256" key="10">
    <source>
        <dbReference type="ARBA" id="ARBA00023170"/>
    </source>
</evidence>
<evidence type="ECO:0000256" key="16">
    <source>
        <dbReference type="ARBA" id="ARBA00067967"/>
    </source>
</evidence>
<dbReference type="OrthoDB" id="5858623at2759"/>
<dbReference type="SUPFAM" id="SSF81321">
    <property type="entry name" value="Family A G protein-coupled receptor-like"/>
    <property type="match status" value="1"/>
</dbReference>
<dbReference type="EMBL" id="GL379812">
    <property type="protein sequence ID" value="EGT44118.1"/>
    <property type="molecule type" value="Genomic_DNA"/>
</dbReference>
<name>G0MUK5_CAEBE</name>
<feature type="transmembrane region" description="Helical" evidence="19">
    <location>
        <begin position="6"/>
        <end position="29"/>
    </location>
</feature>
<reference evidence="21" key="1">
    <citation type="submission" date="2011-07" db="EMBL/GenBank/DDBJ databases">
        <authorList>
            <consortium name="Caenorhabditis brenneri Sequencing and Analysis Consortium"/>
            <person name="Wilson R.K."/>
        </authorList>
    </citation>
    <scope>NUCLEOTIDE SEQUENCE [LARGE SCALE GENOMIC DNA]</scope>
    <source>
        <strain evidence="21">PB2801</strain>
    </source>
</reference>
<keyword evidence="2" id="KW-1003">Cell membrane</keyword>
<evidence type="ECO:0000256" key="2">
    <source>
        <dbReference type="ARBA" id="ARBA00022475"/>
    </source>
</evidence>
<keyword evidence="21" id="KW-1185">Reference proteome</keyword>
<dbReference type="eggNOG" id="ENOG502RT73">
    <property type="taxonomic scope" value="Eukaryota"/>
</dbReference>
<comment type="function">
    <text evidence="13">An odorant receptor which affects chemotaxis to the volatile odorant diacetyl. Specifies AWA neuronal cell fate via the odr-7 pathway.</text>
</comment>
<keyword evidence="9 19" id="KW-0472">Membrane</keyword>
<evidence type="ECO:0000256" key="4">
    <source>
        <dbReference type="ARBA" id="ARBA00022606"/>
    </source>
</evidence>
<keyword evidence="12" id="KW-0966">Cell projection</keyword>
<dbReference type="Pfam" id="PF10326">
    <property type="entry name" value="7TM_GPCR_Str"/>
    <property type="match status" value="1"/>
</dbReference>
<feature type="transmembrane region" description="Helical" evidence="19">
    <location>
        <begin position="247"/>
        <end position="270"/>
    </location>
</feature>
<dbReference type="InterPro" id="IPR019428">
    <property type="entry name" value="7TM_GPCR_serpentine_rcpt_Str"/>
</dbReference>
<dbReference type="GO" id="GO:0042048">
    <property type="term" value="P:olfactory behavior"/>
    <property type="evidence" value="ECO:0007669"/>
    <property type="project" value="TreeGrafter"/>
</dbReference>
<dbReference type="FunFam" id="1.20.1070.10:FF:000128">
    <property type="entry name" value="Seven TM Receptor"/>
    <property type="match status" value="1"/>
</dbReference>
<dbReference type="GO" id="GO:0006935">
    <property type="term" value="P:chemotaxis"/>
    <property type="evidence" value="ECO:0007669"/>
    <property type="project" value="UniProtKB-KW"/>
</dbReference>
<evidence type="ECO:0000256" key="13">
    <source>
        <dbReference type="ARBA" id="ARBA00054965"/>
    </source>
</evidence>
<evidence type="ECO:0000256" key="14">
    <source>
        <dbReference type="ARBA" id="ARBA00061678"/>
    </source>
</evidence>
<gene>
    <name evidence="20" type="ORF">CAEBREN_14745</name>
</gene>